<evidence type="ECO:0000313" key="5">
    <source>
        <dbReference type="EMBL" id="OQP43066.1"/>
    </source>
</evidence>
<dbReference type="EC" id="5.1.3.11" evidence="4"/>
<dbReference type="Gene3D" id="1.50.10.10">
    <property type="match status" value="1"/>
</dbReference>
<dbReference type="RefSeq" id="WP_081203476.1">
    <property type="nucleotide sequence ID" value="NZ_FOCZ01000005.1"/>
</dbReference>
<evidence type="ECO:0000313" key="6">
    <source>
        <dbReference type="Proteomes" id="UP000192610"/>
    </source>
</evidence>
<keyword evidence="3 4" id="KW-0413">Isomerase</keyword>
<dbReference type="GO" id="GO:0005975">
    <property type="term" value="P:carbohydrate metabolic process"/>
    <property type="evidence" value="ECO:0007669"/>
    <property type="project" value="InterPro"/>
</dbReference>
<comment type="catalytic activity">
    <reaction evidence="1 4">
        <text>D-cellobiose = beta-D-glucosyl-(1-&gt;4)-D-mannopyranose</text>
        <dbReference type="Rhea" id="RHEA:23384"/>
        <dbReference type="ChEBI" id="CHEBI:17057"/>
        <dbReference type="ChEBI" id="CHEBI:47931"/>
        <dbReference type="EC" id="5.1.3.11"/>
    </reaction>
</comment>
<proteinExistence type="inferred from homology"/>
<dbReference type="AlphaFoldDB" id="A0A1V9EAE2"/>
<reference evidence="6" key="1">
    <citation type="submission" date="2016-04" db="EMBL/GenBank/DDBJ databases">
        <authorList>
            <person name="Chen L."/>
            <person name="Zhuang W."/>
            <person name="Wang G."/>
        </authorList>
    </citation>
    <scope>NUCLEOTIDE SEQUENCE [LARGE SCALE GENOMIC DNA]</scope>
    <source>
        <strain evidence="6">17621</strain>
    </source>
</reference>
<evidence type="ECO:0000256" key="4">
    <source>
        <dbReference type="HAMAP-Rule" id="MF_00929"/>
    </source>
</evidence>
<dbReference type="SUPFAM" id="SSF48208">
    <property type="entry name" value="Six-hairpin glycosidases"/>
    <property type="match status" value="1"/>
</dbReference>
<dbReference type="PANTHER" id="PTHR15108">
    <property type="entry name" value="N-ACYLGLUCOSAMINE-2-EPIMERASE"/>
    <property type="match status" value="1"/>
</dbReference>
<dbReference type="Proteomes" id="UP000192610">
    <property type="component" value="Unassembled WGS sequence"/>
</dbReference>
<comment type="caution">
    <text evidence="5">The sequence shown here is derived from an EMBL/GenBank/DDBJ whole genome shotgun (WGS) entry which is preliminary data.</text>
</comment>
<comment type="similarity">
    <text evidence="4">Belongs to the cellobiose 2-epimerase family.</text>
</comment>
<gene>
    <name evidence="5" type="ORF">A4H97_13050</name>
</gene>
<dbReference type="InterPro" id="IPR010819">
    <property type="entry name" value="AGE/CE"/>
</dbReference>
<comment type="similarity">
    <text evidence="2">Belongs to the N-acylglucosamine 2-epimerase family.</text>
</comment>
<dbReference type="GO" id="GO:0047736">
    <property type="term" value="F:cellobiose epimerase activity"/>
    <property type="evidence" value="ECO:0007669"/>
    <property type="project" value="UniProtKB-UniRule"/>
</dbReference>
<comment type="function">
    <text evidence="4">Catalyzes the reversible epimerization of cellobiose to 4-O-beta-D-glucopyranosyl-D-mannose (Glc-Man).</text>
</comment>
<evidence type="ECO:0000256" key="2">
    <source>
        <dbReference type="ARBA" id="ARBA00008558"/>
    </source>
</evidence>
<accession>A0A1V9EAE2</accession>
<dbReference type="EMBL" id="LVXG01000056">
    <property type="protein sequence ID" value="OQP43066.1"/>
    <property type="molecule type" value="Genomic_DNA"/>
</dbReference>
<name>A0A1V9EAE2_9BACT</name>
<dbReference type="STRING" id="354355.SAMN05660816_03281"/>
<evidence type="ECO:0000256" key="3">
    <source>
        <dbReference type="ARBA" id="ARBA00023235"/>
    </source>
</evidence>
<organism evidence="5 6">
    <name type="scientific">Niastella yeongjuensis</name>
    <dbReference type="NCBI Taxonomy" id="354355"/>
    <lineage>
        <taxon>Bacteria</taxon>
        <taxon>Pseudomonadati</taxon>
        <taxon>Bacteroidota</taxon>
        <taxon>Chitinophagia</taxon>
        <taxon>Chitinophagales</taxon>
        <taxon>Chitinophagaceae</taxon>
        <taxon>Niastella</taxon>
    </lineage>
</organism>
<protein>
    <recommendedName>
        <fullName evidence="4">Cellobiose 2-epimerase</fullName>
        <shortName evidence="4">CE</shortName>
        <ecNumber evidence="4">5.1.3.11</ecNumber>
    </recommendedName>
</protein>
<dbReference type="Pfam" id="PF07221">
    <property type="entry name" value="GlcNAc_2-epim"/>
    <property type="match status" value="1"/>
</dbReference>
<dbReference type="OrthoDB" id="5141876at2"/>
<dbReference type="InterPro" id="IPR028584">
    <property type="entry name" value="Cellobiose_2_epim"/>
</dbReference>
<dbReference type="HAMAP" id="MF_00929">
    <property type="entry name" value="Cellobiose_2_epim"/>
    <property type="match status" value="1"/>
</dbReference>
<dbReference type="InterPro" id="IPR012341">
    <property type="entry name" value="6hp_glycosidase-like_sf"/>
</dbReference>
<dbReference type="InterPro" id="IPR008928">
    <property type="entry name" value="6-hairpin_glycosidase_sf"/>
</dbReference>
<keyword evidence="6" id="KW-1185">Reference proteome</keyword>
<sequence length="409" mass="47415">MNGELLKNELQHELLAILDYWLQHAVDEQQGGFYGRIDNNNTKYPDAPKGSVLNARILWTFSAAYSLTKDPRYATAADRAFAYIREHFIDSLYGGVYWSVTSNGESYDTKKQVYALAFVLYGCSEYYRALKNEPAKALAIQLYEVIQQKSYDHKQGGYFEAFDRHWEGVADLRLSHKDANEKKTMNTHLHILEAYTALYRIYPDEVLAKHIAALLHTFHDHLINQQTGHLHLFFDEHWTVKSDTVSYGHDIEASWLLPEAAETIGDENLVTLMRAEALKMADAVIIGLDTDGGLWYEYETSQNRLIKEKHWWPQAEALVGFYSAWQISDQHEYLQYAYNVWAFIKQYIRDDKHGEWFWGVNEDHSVMQGQDKVGLWKGPYHNGRACMELIKRINIDLSGARQQAENSNR</sequence>
<evidence type="ECO:0000256" key="1">
    <source>
        <dbReference type="ARBA" id="ARBA00001470"/>
    </source>
</evidence>